<dbReference type="GO" id="GO:0031902">
    <property type="term" value="C:late endosome membrane"/>
    <property type="evidence" value="ECO:0007669"/>
    <property type="project" value="UniProtKB-SubCell"/>
</dbReference>
<dbReference type="SMART" id="SM00714">
    <property type="entry name" value="LITAF"/>
    <property type="match status" value="1"/>
</dbReference>
<evidence type="ECO:0000256" key="7">
    <source>
        <dbReference type="ARBA" id="ARBA00023136"/>
    </source>
</evidence>
<accession>A0A8B6EM58</accession>
<comment type="caution">
    <text evidence="11">The sequence shown here is derived from an EMBL/GenBank/DDBJ whole genome shotgun (WGS) entry which is preliminary data.</text>
</comment>
<evidence type="ECO:0000256" key="2">
    <source>
        <dbReference type="ARBA" id="ARBA00004481"/>
    </source>
</evidence>
<gene>
    <name evidence="11" type="ORF">MGAL_10B001118</name>
</gene>
<dbReference type="PANTHER" id="PTHR23292">
    <property type="entry name" value="LIPOPOLYSACCHARIDE-INDUCED TUMOR NECROSIS FACTOR-ALPHA FACTOR"/>
    <property type="match status" value="1"/>
</dbReference>
<dbReference type="AlphaFoldDB" id="A0A8B6EM58"/>
<protein>
    <recommendedName>
        <fullName evidence="10">LITAF domain-containing protein</fullName>
    </recommendedName>
</protein>
<proteinExistence type="inferred from homology"/>
<evidence type="ECO:0000256" key="1">
    <source>
        <dbReference type="ARBA" id="ARBA00004414"/>
    </source>
</evidence>
<evidence type="ECO:0000259" key="10">
    <source>
        <dbReference type="PROSITE" id="PS51837"/>
    </source>
</evidence>
<dbReference type="Proteomes" id="UP000596742">
    <property type="component" value="Unassembled WGS sequence"/>
</dbReference>
<keyword evidence="6" id="KW-0862">Zinc</keyword>
<comment type="subcellular location">
    <subcellularLocation>
        <location evidence="2">Endosome membrane</location>
        <topology evidence="2">Peripheral membrane protein</topology>
    </subcellularLocation>
    <subcellularLocation>
        <location evidence="1">Late endosome membrane</location>
    </subcellularLocation>
    <subcellularLocation>
        <location evidence="3">Lysosome membrane</location>
        <topology evidence="3">Peripheral membrane protein</topology>
        <orientation evidence="3">Cytoplasmic side</orientation>
    </subcellularLocation>
</comment>
<feature type="region of interest" description="Disordered" evidence="8">
    <location>
        <begin position="1"/>
        <end position="61"/>
    </location>
</feature>
<evidence type="ECO:0000256" key="6">
    <source>
        <dbReference type="ARBA" id="ARBA00022833"/>
    </source>
</evidence>
<evidence type="ECO:0000313" key="12">
    <source>
        <dbReference type="Proteomes" id="UP000596742"/>
    </source>
</evidence>
<sequence length="167" mass="18892">MYTTEQIRDKSPISYSQVPQPAIYNDPPQLSPYRQPTPPQIHNQPPQSQIHNQPPYSHGQATFQHHPVTSGVMVNMRDPNNPSNSKYPVRMKCPACGEDITTVTKYVTDCDSYIKAIVLLLVGCICLFWMPLVCKCCKNVIHSCPNCEAVCGRYGHYDNRVHAMKVM</sequence>
<dbReference type="EMBL" id="UYJE01005397">
    <property type="protein sequence ID" value="VDI37086.1"/>
    <property type="molecule type" value="Genomic_DNA"/>
</dbReference>
<dbReference type="GO" id="GO:0008270">
    <property type="term" value="F:zinc ion binding"/>
    <property type="evidence" value="ECO:0007669"/>
    <property type="project" value="TreeGrafter"/>
</dbReference>
<dbReference type="OrthoDB" id="10410892at2759"/>
<reference evidence="11" key="1">
    <citation type="submission" date="2018-11" db="EMBL/GenBank/DDBJ databases">
        <authorList>
            <person name="Alioto T."/>
            <person name="Alioto T."/>
        </authorList>
    </citation>
    <scope>NUCLEOTIDE SEQUENCE</scope>
</reference>
<keyword evidence="9" id="KW-0812">Transmembrane</keyword>
<evidence type="ECO:0000313" key="11">
    <source>
        <dbReference type="EMBL" id="VDI37086.1"/>
    </source>
</evidence>
<dbReference type="InterPro" id="IPR037519">
    <property type="entry name" value="LITAF_fam"/>
</dbReference>
<dbReference type="GO" id="GO:0005765">
    <property type="term" value="C:lysosomal membrane"/>
    <property type="evidence" value="ECO:0007669"/>
    <property type="project" value="UniProtKB-SubCell"/>
</dbReference>
<organism evidence="11 12">
    <name type="scientific">Mytilus galloprovincialis</name>
    <name type="common">Mediterranean mussel</name>
    <dbReference type="NCBI Taxonomy" id="29158"/>
    <lineage>
        <taxon>Eukaryota</taxon>
        <taxon>Metazoa</taxon>
        <taxon>Spiralia</taxon>
        <taxon>Lophotrochozoa</taxon>
        <taxon>Mollusca</taxon>
        <taxon>Bivalvia</taxon>
        <taxon>Autobranchia</taxon>
        <taxon>Pteriomorphia</taxon>
        <taxon>Mytilida</taxon>
        <taxon>Mytiloidea</taxon>
        <taxon>Mytilidae</taxon>
        <taxon>Mytilinae</taxon>
        <taxon>Mytilus</taxon>
    </lineage>
</organism>
<evidence type="ECO:0000256" key="5">
    <source>
        <dbReference type="ARBA" id="ARBA00022723"/>
    </source>
</evidence>
<evidence type="ECO:0000256" key="9">
    <source>
        <dbReference type="SAM" id="Phobius"/>
    </source>
</evidence>
<comment type="similarity">
    <text evidence="4">Belongs to the CDIP1/LITAF family.</text>
</comment>
<dbReference type="PANTHER" id="PTHR23292:SF6">
    <property type="entry name" value="FI16602P1-RELATED"/>
    <property type="match status" value="1"/>
</dbReference>
<keyword evidence="9" id="KW-1133">Transmembrane helix</keyword>
<name>A0A8B6EM58_MYTGA</name>
<evidence type="ECO:0000256" key="4">
    <source>
        <dbReference type="ARBA" id="ARBA00005975"/>
    </source>
</evidence>
<keyword evidence="7 9" id="KW-0472">Membrane</keyword>
<keyword evidence="12" id="KW-1185">Reference proteome</keyword>
<evidence type="ECO:0000256" key="3">
    <source>
        <dbReference type="ARBA" id="ARBA00004630"/>
    </source>
</evidence>
<keyword evidence="5" id="KW-0479">Metal-binding</keyword>
<feature type="domain" description="LITAF" evidence="10">
    <location>
        <begin position="72"/>
        <end position="156"/>
    </location>
</feature>
<dbReference type="PROSITE" id="PS51837">
    <property type="entry name" value="LITAF"/>
    <property type="match status" value="1"/>
</dbReference>
<dbReference type="InterPro" id="IPR006629">
    <property type="entry name" value="LITAF"/>
</dbReference>
<feature type="transmembrane region" description="Helical" evidence="9">
    <location>
        <begin position="113"/>
        <end position="132"/>
    </location>
</feature>
<feature type="compositionally biased region" description="Polar residues" evidence="8">
    <location>
        <begin position="40"/>
        <end position="61"/>
    </location>
</feature>
<evidence type="ECO:0000256" key="8">
    <source>
        <dbReference type="SAM" id="MobiDB-lite"/>
    </source>
</evidence>
<dbReference type="Pfam" id="PF10601">
    <property type="entry name" value="zf-LITAF-like"/>
    <property type="match status" value="1"/>
</dbReference>
<feature type="compositionally biased region" description="Basic and acidic residues" evidence="8">
    <location>
        <begin position="1"/>
        <end position="11"/>
    </location>
</feature>